<comment type="caution">
    <text evidence="1">The sequence shown here is derived from an EMBL/GenBank/DDBJ whole genome shotgun (WGS) entry which is preliminary data.</text>
</comment>
<dbReference type="NCBIfam" id="NF047541">
    <property type="entry name" value="telomere_Tpg"/>
    <property type="match status" value="1"/>
</dbReference>
<evidence type="ECO:0000313" key="2">
    <source>
        <dbReference type="Proteomes" id="UP000318720"/>
    </source>
</evidence>
<evidence type="ECO:0000313" key="1">
    <source>
        <dbReference type="EMBL" id="TQE31960.1"/>
    </source>
</evidence>
<dbReference type="Proteomes" id="UP000318720">
    <property type="component" value="Unassembled WGS sequence"/>
</dbReference>
<sequence length="297" mass="32730">MDRQSVRRAVRRSRKTFHQCSGRCGCPGAVWASAKPRASALRAGYRLGRRLFPSSATTRRWCSPRTGRVRSLPQPALSRECRNWQAGADDVGKLRRRTAGAGSAGWPLGKADVGQIEQGLERALRTRPVPSSTKARLRFLLAAHRGSTRRVATVLGVSQRTVQRWVTKKPGARRPPGPTQIRAIEEAVLARWQPRVRARLRAQAEAEGFVFHTRARFGFAAAAGSSDDPRVRWITQDLPGEVARELFAARDAGAGEQQQTAILARALGHAYFRDGGRRAHGLHIAFSDVEFADFSIG</sequence>
<protein>
    <recommendedName>
        <fullName evidence="3">XRE family transcriptional regulator</fullName>
    </recommendedName>
</protein>
<organism evidence="1 2">
    <name type="scientific">Streptomyces ipomoeae</name>
    <dbReference type="NCBI Taxonomy" id="103232"/>
    <lineage>
        <taxon>Bacteria</taxon>
        <taxon>Bacillati</taxon>
        <taxon>Actinomycetota</taxon>
        <taxon>Actinomycetes</taxon>
        <taxon>Kitasatosporales</taxon>
        <taxon>Streptomycetaceae</taxon>
        <taxon>Streptomyces</taxon>
    </lineage>
</organism>
<proteinExistence type="predicted"/>
<reference evidence="1 2" key="1">
    <citation type="submission" date="2019-03" db="EMBL/GenBank/DDBJ databases">
        <title>Comparative genomic analyses of the sweetpotato soil rot pathogen, Streptomyces ipomoeae.</title>
        <authorList>
            <person name="Ruschel Soares N."/>
            <person name="Badger J.H."/>
            <person name="Huguet-Tapia J.C."/>
            <person name="Clark C.A."/>
            <person name="Pettis G.S."/>
        </authorList>
    </citation>
    <scope>NUCLEOTIDE SEQUENCE [LARGE SCALE GENOMIC DNA]</scope>
    <source>
        <strain evidence="1 2">88-35</strain>
    </source>
</reference>
<dbReference type="InterPro" id="IPR058118">
    <property type="entry name" value="Tpg"/>
</dbReference>
<gene>
    <name evidence="1" type="ORF">Sipo8835_21405</name>
</gene>
<accession>A0AAE9B021</accession>
<dbReference type="AlphaFoldDB" id="A0AAE9B021"/>
<name>A0AAE9B021_9ACTN</name>
<dbReference type="EMBL" id="SPAZ01000176">
    <property type="protein sequence ID" value="TQE31960.1"/>
    <property type="molecule type" value="Genomic_DNA"/>
</dbReference>
<evidence type="ECO:0008006" key="3">
    <source>
        <dbReference type="Google" id="ProtNLM"/>
    </source>
</evidence>
<dbReference type="Pfam" id="PF13384">
    <property type="entry name" value="HTH_23"/>
    <property type="match status" value="1"/>
</dbReference>